<feature type="region of interest" description="Disordered" evidence="1">
    <location>
        <begin position="676"/>
        <end position="697"/>
    </location>
</feature>
<proteinExistence type="predicted"/>
<sequence>MPGQMYMALLPQFSRLSHCEFVQIMEEDIDTSNFHAHVVSDQAKHTLLADRHPWTHSSTHTIDAETLLQDLDRLAPGVAKNFIPKPQAKDALVFRIINELDMGLDQGYGFDHGYGYSGAAFCQETSYIAMSYCWQRSKREIKEVQHGSLGDLPFGWVKTVEKFPLPTSGAMFQAVLRERQDANEGVWFDQVCINQEDEAEKAIAIGAMDSIYKNARAVIVALDDIVIPDDEAYFIRQYIEQFASSDLTLNQQPNRGLNPPFMEQQPCLRSFADRILNSIWFERAWCAHEMRLAQNHIFIVPCLSSDGGGSHTFIRFTGTFFLHMLVLANEVNQHFPPQQVTLIRSLLRLFSVRALEEHYVSIAAHSPGTKLPIIPKSTSFVQTIAEIFRMKASGNPRLPEYLRRLDANRDRTSIALNISDYPLALQPANPFQRPCIEDECLRQLLLVGVAARDPVALCTTGPPLQLHDGSISWLCRPSLLDVPSRTRPSSLAPFEINSTTNPISQASDGRAEFVQLDLVFLDLPHRTQPNPHFPSLIQRARSFIDLCLAYNIPSTPTWTSWQTQPNHPRAAAMKNIFVQTLACCLECGPHWLLDVSTSFQGTATPSSVPSPTLPTHIVETIFNPNLIIQNYILTPEGQHAFSLLLTFLGSLIAAGIPWGSNATERTHGPMIVHSPRNTAPSTATSSPHSLYSQPAYPSPTPSGKALIFAPFAHSKTLLIAVPAAVKAPEYESLSRAWILTPTSQFTGSPRIGGGGGSTTVNWTLQGKGCVFGDEGFKLGVSGVGDAGVRCHRVFGPGM</sequence>
<feature type="domain" description="Heterokaryon incompatibility" evidence="2">
    <location>
        <begin position="127"/>
        <end position="289"/>
    </location>
</feature>
<protein>
    <submittedName>
        <fullName evidence="3">Heterokaryon incompatibility protein-domain-containing protein</fullName>
    </submittedName>
</protein>
<accession>A0A9P9IYZ3</accession>
<dbReference type="AlphaFoldDB" id="A0A9P9IYZ3"/>
<dbReference type="Pfam" id="PF06985">
    <property type="entry name" value="HET"/>
    <property type="match status" value="1"/>
</dbReference>
<evidence type="ECO:0000259" key="2">
    <source>
        <dbReference type="Pfam" id="PF06985"/>
    </source>
</evidence>
<dbReference type="InterPro" id="IPR052895">
    <property type="entry name" value="HetReg/Transcr_Mod"/>
</dbReference>
<evidence type="ECO:0000313" key="3">
    <source>
        <dbReference type="EMBL" id="KAH7135589.1"/>
    </source>
</evidence>
<organism evidence="3 4">
    <name type="scientific">Dendryphion nanum</name>
    <dbReference type="NCBI Taxonomy" id="256645"/>
    <lineage>
        <taxon>Eukaryota</taxon>
        <taxon>Fungi</taxon>
        <taxon>Dikarya</taxon>
        <taxon>Ascomycota</taxon>
        <taxon>Pezizomycotina</taxon>
        <taxon>Dothideomycetes</taxon>
        <taxon>Pleosporomycetidae</taxon>
        <taxon>Pleosporales</taxon>
        <taxon>Torulaceae</taxon>
        <taxon>Dendryphion</taxon>
    </lineage>
</organism>
<comment type="caution">
    <text evidence="3">The sequence shown here is derived from an EMBL/GenBank/DDBJ whole genome shotgun (WGS) entry which is preliminary data.</text>
</comment>
<reference evidence="3" key="1">
    <citation type="journal article" date="2021" name="Nat. Commun.">
        <title>Genetic determinants of endophytism in the Arabidopsis root mycobiome.</title>
        <authorList>
            <person name="Mesny F."/>
            <person name="Miyauchi S."/>
            <person name="Thiergart T."/>
            <person name="Pickel B."/>
            <person name="Atanasova L."/>
            <person name="Karlsson M."/>
            <person name="Huettel B."/>
            <person name="Barry K.W."/>
            <person name="Haridas S."/>
            <person name="Chen C."/>
            <person name="Bauer D."/>
            <person name="Andreopoulos W."/>
            <person name="Pangilinan J."/>
            <person name="LaButti K."/>
            <person name="Riley R."/>
            <person name="Lipzen A."/>
            <person name="Clum A."/>
            <person name="Drula E."/>
            <person name="Henrissat B."/>
            <person name="Kohler A."/>
            <person name="Grigoriev I.V."/>
            <person name="Martin F.M."/>
            <person name="Hacquard S."/>
        </authorList>
    </citation>
    <scope>NUCLEOTIDE SEQUENCE</scope>
    <source>
        <strain evidence="3">MPI-CAGE-CH-0243</strain>
    </source>
</reference>
<feature type="compositionally biased region" description="Low complexity" evidence="1">
    <location>
        <begin position="678"/>
        <end position="687"/>
    </location>
</feature>
<dbReference type="InterPro" id="IPR010730">
    <property type="entry name" value="HET"/>
</dbReference>
<evidence type="ECO:0000313" key="4">
    <source>
        <dbReference type="Proteomes" id="UP000700596"/>
    </source>
</evidence>
<dbReference type="Proteomes" id="UP000700596">
    <property type="component" value="Unassembled WGS sequence"/>
</dbReference>
<dbReference type="PANTHER" id="PTHR24148">
    <property type="entry name" value="ANKYRIN REPEAT DOMAIN-CONTAINING PROTEIN 39 HOMOLOG-RELATED"/>
    <property type="match status" value="1"/>
</dbReference>
<dbReference type="PANTHER" id="PTHR24148:SF82">
    <property type="entry name" value="HETEROKARYON INCOMPATIBILITY DOMAIN-CONTAINING PROTEIN"/>
    <property type="match status" value="1"/>
</dbReference>
<dbReference type="OrthoDB" id="270167at2759"/>
<gene>
    <name evidence="3" type="ORF">B0J11DRAFT_547472</name>
</gene>
<evidence type="ECO:0000256" key="1">
    <source>
        <dbReference type="SAM" id="MobiDB-lite"/>
    </source>
</evidence>
<dbReference type="EMBL" id="JAGMWT010000002">
    <property type="protein sequence ID" value="KAH7135589.1"/>
    <property type="molecule type" value="Genomic_DNA"/>
</dbReference>
<name>A0A9P9IYZ3_9PLEO</name>
<keyword evidence="4" id="KW-1185">Reference proteome</keyword>